<organism evidence="2">
    <name type="scientific">marine sediment metagenome</name>
    <dbReference type="NCBI Taxonomy" id="412755"/>
    <lineage>
        <taxon>unclassified sequences</taxon>
        <taxon>metagenomes</taxon>
        <taxon>ecological metagenomes</taxon>
    </lineage>
</organism>
<proteinExistence type="predicted"/>
<feature type="region of interest" description="Disordered" evidence="1">
    <location>
        <begin position="1"/>
        <end position="20"/>
    </location>
</feature>
<protein>
    <submittedName>
        <fullName evidence="2">Uncharacterized protein</fullName>
    </submittedName>
</protein>
<evidence type="ECO:0000256" key="1">
    <source>
        <dbReference type="SAM" id="MobiDB-lite"/>
    </source>
</evidence>
<evidence type="ECO:0000313" key="2">
    <source>
        <dbReference type="EMBL" id="GAI64220.1"/>
    </source>
</evidence>
<name>X1RM20_9ZZZZ</name>
<gene>
    <name evidence="2" type="ORF">S12H4_10566</name>
</gene>
<sequence length="77" mass="8247">MLLKLLGVSGEEPEQPTTETMHVSDITMRLEIVIHGKNTFTNAVAKVTIFDVDTDGNPVNPVKGATVYGTWSGATSD</sequence>
<feature type="non-terminal residue" evidence="2">
    <location>
        <position position="77"/>
    </location>
</feature>
<dbReference type="AlphaFoldDB" id="X1RM20"/>
<comment type="caution">
    <text evidence="2">The sequence shown here is derived from an EMBL/GenBank/DDBJ whole genome shotgun (WGS) entry which is preliminary data.</text>
</comment>
<accession>X1RM20</accession>
<reference evidence="2" key="1">
    <citation type="journal article" date="2014" name="Front. Microbiol.">
        <title>High frequency of phylogenetically diverse reductive dehalogenase-homologous genes in deep subseafloor sedimentary metagenomes.</title>
        <authorList>
            <person name="Kawai M."/>
            <person name="Futagami T."/>
            <person name="Toyoda A."/>
            <person name="Takaki Y."/>
            <person name="Nishi S."/>
            <person name="Hori S."/>
            <person name="Arai W."/>
            <person name="Tsubouchi T."/>
            <person name="Morono Y."/>
            <person name="Uchiyama I."/>
            <person name="Ito T."/>
            <person name="Fujiyama A."/>
            <person name="Inagaki F."/>
            <person name="Takami H."/>
        </authorList>
    </citation>
    <scope>NUCLEOTIDE SEQUENCE</scope>
    <source>
        <strain evidence="2">Expedition CK06-06</strain>
    </source>
</reference>
<dbReference type="EMBL" id="BARW01004543">
    <property type="protein sequence ID" value="GAI64220.1"/>
    <property type="molecule type" value="Genomic_DNA"/>
</dbReference>